<proteinExistence type="predicted"/>
<accession>A0A365XUK9</accession>
<dbReference type="OrthoDB" id="667211at2"/>
<dbReference type="PROSITE" id="PS51257">
    <property type="entry name" value="PROKAR_LIPOPROTEIN"/>
    <property type="match status" value="1"/>
</dbReference>
<dbReference type="RefSeq" id="WP_147243558.1">
    <property type="nucleotide sequence ID" value="NZ_QFFJ01000002.1"/>
</dbReference>
<dbReference type="AlphaFoldDB" id="A0A365XUK9"/>
<evidence type="ECO:0008006" key="3">
    <source>
        <dbReference type="Google" id="ProtNLM"/>
    </source>
</evidence>
<dbReference type="EMBL" id="QFFJ01000002">
    <property type="protein sequence ID" value="RBL90023.1"/>
    <property type="molecule type" value="Genomic_DNA"/>
</dbReference>
<comment type="caution">
    <text evidence="1">The sequence shown here is derived from an EMBL/GenBank/DDBJ whole genome shotgun (WGS) entry which is preliminary data.</text>
</comment>
<gene>
    <name evidence="1" type="ORF">DF182_26480</name>
</gene>
<name>A0A365XUK9_9BACT</name>
<protein>
    <recommendedName>
        <fullName evidence="3">Lipoprotein</fullName>
    </recommendedName>
</protein>
<keyword evidence="2" id="KW-1185">Reference proteome</keyword>
<evidence type="ECO:0000313" key="2">
    <source>
        <dbReference type="Proteomes" id="UP000253410"/>
    </source>
</evidence>
<organism evidence="1 2">
    <name type="scientific">Chitinophaga flava</name>
    <dbReference type="NCBI Taxonomy" id="2259036"/>
    <lineage>
        <taxon>Bacteria</taxon>
        <taxon>Pseudomonadati</taxon>
        <taxon>Bacteroidota</taxon>
        <taxon>Chitinophagia</taxon>
        <taxon>Chitinophagales</taxon>
        <taxon>Chitinophagaceae</taxon>
        <taxon>Chitinophaga</taxon>
    </lineage>
</organism>
<sequence length="217" mass="23213">MRYKKIYLPLMACAMAACSKSDKEKANDTDPASLNSVSVVVEGEVTQSINQRGKDVSVGLLKFTKTSVEGFGVGGTVLNSAGKPVLSTSTGLMALQLNTGVEQSGVGGSVTVEDNAGKKDFSGMLYYLYYDTDPGQKNSKSYITLNTVQDTANLLKLSGEFHYNAAYAPTPESQDCVLDGVKNSGRIPAYNPDICGAKKVKVTGHFTIYLDKIIQQK</sequence>
<dbReference type="Proteomes" id="UP000253410">
    <property type="component" value="Unassembled WGS sequence"/>
</dbReference>
<evidence type="ECO:0000313" key="1">
    <source>
        <dbReference type="EMBL" id="RBL90023.1"/>
    </source>
</evidence>
<reference evidence="1 2" key="1">
    <citation type="submission" date="2018-05" db="EMBL/GenBank/DDBJ databases">
        <title>Chitinophaga sp. K3CV102501T nov., isolated from isolated from a monsoon evergreen broad-leaved forest soil.</title>
        <authorList>
            <person name="Lv Y."/>
        </authorList>
    </citation>
    <scope>NUCLEOTIDE SEQUENCE [LARGE SCALE GENOMIC DNA]</scope>
    <source>
        <strain evidence="1 2">GDMCC 1.1325</strain>
    </source>
</reference>